<dbReference type="SUPFAM" id="SSF58038">
    <property type="entry name" value="SNARE fusion complex"/>
    <property type="match status" value="1"/>
</dbReference>
<reference evidence="2" key="1">
    <citation type="submission" date="2021-01" db="EMBL/GenBank/DDBJ databases">
        <authorList>
            <person name="Corre E."/>
            <person name="Pelletier E."/>
            <person name="Niang G."/>
            <person name="Scheremetjew M."/>
            <person name="Finn R."/>
            <person name="Kale V."/>
            <person name="Holt S."/>
            <person name="Cochrane G."/>
            <person name="Meng A."/>
            <person name="Brown T."/>
            <person name="Cohen L."/>
        </authorList>
    </citation>
    <scope>NUCLEOTIDE SEQUENCE</scope>
    <source>
        <strain evidence="2">CCMP1756</strain>
    </source>
</reference>
<dbReference type="EMBL" id="HBIW01008535">
    <property type="protein sequence ID" value="CAE0691807.1"/>
    <property type="molecule type" value="Transcribed_RNA"/>
</dbReference>
<organism evidence="2">
    <name type="scientific">Pelagomonas calceolata</name>
    <dbReference type="NCBI Taxonomy" id="35677"/>
    <lineage>
        <taxon>Eukaryota</taxon>
        <taxon>Sar</taxon>
        <taxon>Stramenopiles</taxon>
        <taxon>Ochrophyta</taxon>
        <taxon>Pelagophyceae</taxon>
        <taxon>Pelagomonadales</taxon>
        <taxon>Pelagomonadaceae</taxon>
        <taxon>Pelagomonas</taxon>
    </lineage>
</organism>
<evidence type="ECO:0000256" key="1">
    <source>
        <dbReference type="SAM" id="MobiDB-lite"/>
    </source>
</evidence>
<dbReference type="Gene3D" id="1.20.5.110">
    <property type="match status" value="1"/>
</dbReference>
<evidence type="ECO:0000313" key="2">
    <source>
        <dbReference type="EMBL" id="CAE0691807.1"/>
    </source>
</evidence>
<dbReference type="OrthoDB" id="19261at2759"/>
<proteinExistence type="predicted"/>
<evidence type="ECO:0008006" key="5">
    <source>
        <dbReference type="Google" id="ProtNLM"/>
    </source>
</evidence>
<name>A0A7S4E636_9STRA</name>
<dbReference type="AlphaFoldDB" id="A0A7S4E636"/>
<dbReference type="EMBL" id="CAKKNE010000006">
    <property type="protein sequence ID" value="CAH0378808.1"/>
    <property type="molecule type" value="Genomic_DNA"/>
</dbReference>
<protein>
    <recommendedName>
        <fullName evidence="5">t-SNARE coiled-coil homology domain-containing protein</fullName>
    </recommendedName>
</protein>
<sequence length="368" mass="40017">MASTTAAPKSNRDGLAALDEALQAGAATLQRLEEQGEQLHQTEIVADSNKYLLDRSAREIRGMTWGGWLQNQFTSGPAVPKPPPAPLRPEVAPQSRHQPPIPSGGTVEQDQYVADLSQQLDDVLACGKQLNAVIDHQNAQSSRLSSKTESLWESTRRTTRAAGRVAAAGLFGASDEPKLLGHVALQCPVTKRYLRSRGTDVGLSPDLELRATCRWALYEVRPHVLSLMNSVSDKYIGMTFGGGIACNSSSFGSWQQLDMDLRQRKGDVVETPISLLAADWGGGCYVECDRDGLLRLGEQVGNPEARDRARRWRVEFLDDAYEVPTFADQVLTLKPDALERVRGAVPAVLEEAAATAYGAAARAPAWEE</sequence>
<evidence type="ECO:0000313" key="4">
    <source>
        <dbReference type="Proteomes" id="UP000789595"/>
    </source>
</evidence>
<keyword evidence="4" id="KW-1185">Reference proteome</keyword>
<feature type="region of interest" description="Disordered" evidence="1">
    <location>
        <begin position="74"/>
        <end position="106"/>
    </location>
</feature>
<reference evidence="3" key="2">
    <citation type="submission" date="2021-11" db="EMBL/GenBank/DDBJ databases">
        <authorList>
            <consortium name="Genoscope - CEA"/>
            <person name="William W."/>
        </authorList>
    </citation>
    <scope>NUCLEOTIDE SEQUENCE</scope>
</reference>
<gene>
    <name evidence="2" type="ORF">PCAL00307_LOCUS7243</name>
    <name evidence="3" type="ORF">PECAL_6P04040</name>
</gene>
<accession>A0A7S4E636</accession>
<dbReference type="Proteomes" id="UP000789595">
    <property type="component" value="Unassembled WGS sequence"/>
</dbReference>
<evidence type="ECO:0000313" key="3">
    <source>
        <dbReference type="EMBL" id="CAH0378808.1"/>
    </source>
</evidence>